<accession>A0A9P6HGL0</accession>
<keyword evidence="2" id="KW-1185">Reference proteome</keyword>
<dbReference type="OrthoDB" id="3039601at2759"/>
<protein>
    <submittedName>
        <fullName evidence="1">Uncharacterized protein</fullName>
    </submittedName>
</protein>
<proteinExistence type="predicted"/>
<organism evidence="1 2">
    <name type="scientific">Thelephora terrestris</name>
    <dbReference type="NCBI Taxonomy" id="56493"/>
    <lineage>
        <taxon>Eukaryota</taxon>
        <taxon>Fungi</taxon>
        <taxon>Dikarya</taxon>
        <taxon>Basidiomycota</taxon>
        <taxon>Agaricomycotina</taxon>
        <taxon>Agaricomycetes</taxon>
        <taxon>Thelephorales</taxon>
        <taxon>Thelephoraceae</taxon>
        <taxon>Thelephora</taxon>
    </lineage>
</organism>
<reference evidence="1" key="2">
    <citation type="submission" date="2020-11" db="EMBL/GenBank/DDBJ databases">
        <authorList>
            <consortium name="DOE Joint Genome Institute"/>
            <person name="Kuo A."/>
            <person name="Miyauchi S."/>
            <person name="Kiss E."/>
            <person name="Drula E."/>
            <person name="Kohler A."/>
            <person name="Sanchez-Garcia M."/>
            <person name="Andreopoulos B."/>
            <person name="Barry K.W."/>
            <person name="Bonito G."/>
            <person name="Buee M."/>
            <person name="Carver A."/>
            <person name="Chen C."/>
            <person name="Cichocki N."/>
            <person name="Clum A."/>
            <person name="Culley D."/>
            <person name="Crous P.W."/>
            <person name="Fauchery L."/>
            <person name="Girlanda M."/>
            <person name="Hayes R."/>
            <person name="Keri Z."/>
            <person name="Labutti K."/>
            <person name="Lipzen A."/>
            <person name="Lombard V."/>
            <person name="Magnuson J."/>
            <person name="Maillard F."/>
            <person name="Morin E."/>
            <person name="Murat C."/>
            <person name="Nolan M."/>
            <person name="Ohm R."/>
            <person name="Pangilinan J."/>
            <person name="Pereira M."/>
            <person name="Perotto S."/>
            <person name="Peter M."/>
            <person name="Riley R."/>
            <person name="Sitrit Y."/>
            <person name="Stielow B."/>
            <person name="Szollosi G."/>
            <person name="Zifcakova L."/>
            <person name="Stursova M."/>
            <person name="Spatafora J.W."/>
            <person name="Tedersoo L."/>
            <person name="Vaario L.-M."/>
            <person name="Yamada A."/>
            <person name="Yan M."/>
            <person name="Wang P."/>
            <person name="Xu J."/>
            <person name="Bruns T."/>
            <person name="Baldrian P."/>
            <person name="Vilgalys R."/>
            <person name="Henrissat B."/>
            <person name="Grigoriev I.V."/>
            <person name="Hibbett D."/>
            <person name="Nagy L.G."/>
            <person name="Martin F.M."/>
        </authorList>
    </citation>
    <scope>NUCLEOTIDE SEQUENCE</scope>
    <source>
        <strain evidence="1">UH-Tt-Lm1</strain>
    </source>
</reference>
<dbReference type="AlphaFoldDB" id="A0A9P6HGL0"/>
<evidence type="ECO:0000313" key="1">
    <source>
        <dbReference type="EMBL" id="KAF9786787.1"/>
    </source>
</evidence>
<name>A0A9P6HGL0_9AGAM</name>
<dbReference type="Proteomes" id="UP000736335">
    <property type="component" value="Unassembled WGS sequence"/>
</dbReference>
<gene>
    <name evidence="1" type="ORF">BJ322DRAFT_1217792</name>
</gene>
<dbReference type="EMBL" id="WIUZ02000005">
    <property type="protein sequence ID" value="KAF9786787.1"/>
    <property type="molecule type" value="Genomic_DNA"/>
</dbReference>
<reference evidence="1" key="1">
    <citation type="journal article" date="2020" name="Nat. Commun.">
        <title>Large-scale genome sequencing of mycorrhizal fungi provides insights into the early evolution of symbiotic traits.</title>
        <authorList>
            <person name="Miyauchi S."/>
            <person name="Kiss E."/>
            <person name="Kuo A."/>
            <person name="Drula E."/>
            <person name="Kohler A."/>
            <person name="Sanchez-Garcia M."/>
            <person name="Morin E."/>
            <person name="Andreopoulos B."/>
            <person name="Barry K.W."/>
            <person name="Bonito G."/>
            <person name="Buee M."/>
            <person name="Carver A."/>
            <person name="Chen C."/>
            <person name="Cichocki N."/>
            <person name="Clum A."/>
            <person name="Culley D."/>
            <person name="Crous P.W."/>
            <person name="Fauchery L."/>
            <person name="Girlanda M."/>
            <person name="Hayes R.D."/>
            <person name="Keri Z."/>
            <person name="LaButti K."/>
            <person name="Lipzen A."/>
            <person name="Lombard V."/>
            <person name="Magnuson J."/>
            <person name="Maillard F."/>
            <person name="Murat C."/>
            <person name="Nolan M."/>
            <person name="Ohm R.A."/>
            <person name="Pangilinan J."/>
            <person name="Pereira M.F."/>
            <person name="Perotto S."/>
            <person name="Peter M."/>
            <person name="Pfister S."/>
            <person name="Riley R."/>
            <person name="Sitrit Y."/>
            <person name="Stielow J.B."/>
            <person name="Szollosi G."/>
            <person name="Zifcakova L."/>
            <person name="Stursova M."/>
            <person name="Spatafora J.W."/>
            <person name="Tedersoo L."/>
            <person name="Vaario L.M."/>
            <person name="Yamada A."/>
            <person name="Yan M."/>
            <person name="Wang P."/>
            <person name="Xu J."/>
            <person name="Bruns T."/>
            <person name="Baldrian P."/>
            <person name="Vilgalys R."/>
            <person name="Dunand C."/>
            <person name="Henrissat B."/>
            <person name="Grigoriev I.V."/>
            <person name="Hibbett D."/>
            <person name="Nagy L.G."/>
            <person name="Martin F.M."/>
        </authorList>
    </citation>
    <scope>NUCLEOTIDE SEQUENCE</scope>
    <source>
        <strain evidence="1">UH-Tt-Lm1</strain>
    </source>
</reference>
<evidence type="ECO:0000313" key="2">
    <source>
        <dbReference type="Proteomes" id="UP000736335"/>
    </source>
</evidence>
<sequence length="447" mass="49523">MILPGFTGSSHISISVEPDVSQSTITLSSVYQLDLLPLFDRFGRYTCEIPLSVPTRNGSYTSKVSLECSYVPRDAEVILGSDWISNSSAAFCDDGSGLEDPPMSVTLSLPVGHYWTPNDDVQTLDNDSTDIDTMLFQMNSCCNDPIFDAPAFFAAHGMESDEVPLTREDVLSHFLNGQCASRKAPGCYEVARAVTSPVKISLMITEAIVVRCGRKQIPLSDLRVYCSAIGVTTTKRPEHTFLSQKLKTRCNTLRPLLNCDGLETTLSGIENLGKHSLQHLSAQHEVKIDPENDIDSARTSVVDHITSGGCQASSSSLCISIDNEYRESDAGANNDLETYILQLAAKKTKLTKKELRRVLKSKGIEFDNSEGIGELRRRLRSYITALRKGKQSQWSRTQRAESEFERRRHLNKIREEWPQPASMNLKENCPPLQRACASSLVPVVLKA</sequence>
<comment type="caution">
    <text evidence="1">The sequence shown here is derived from an EMBL/GenBank/DDBJ whole genome shotgun (WGS) entry which is preliminary data.</text>
</comment>